<sequence length="933" mass="104010">MFKRDQKKGFDRLEPEGFYDAVRAYGLPEALIAFDRSAQENVPYRIKTFFGLTNAVLFSSITKQGGPLSPLKCTLTSSMCNHWLRDEDRRENGLLSIRTVLANGGGYHTPANRITLEVGMVEAMDDSGIATTTSPIFPIASKFHMVGKPIGKSLRSTSGIYQTLPTPSPYSLQTHSTTAGGFQCPSRCIMGIIEFLRVHVNDPHAQFDKLSLIIDGFEFPVLRRNLPLTLIRRIITSSLVSRIKPHLATQPLTIADAKKLDQLISNKVHSYLGWPFHFNTTLLSLPIPHLGFDFPSISRLNQSLAVKGLIRDLNHHVAMFRDMAQISLADWMCNLNNCSYPIEGKSLSRSFIRHKKTLPFAFALAQSTLNSVNTSLRPTDISFFLEGDVSVQHIYKSLPYHLKSAIPLQIHSFLKPIRLNQIARWTPLTCRQIPRLTLITSSTITHPSSRLHPHLANLKSWLEGFNLKSLTHTCFGLPSNAFDAPYSGFWHLAIPPNSRQLLAESILFSISSSSAHPPLPSADFPNISASDGSTSSKPLPLHRPLSAFSSISTSRSLLASLDAFANSANNQLAEIYGILSAILHLPTTPQSVHFTIFSDNANAVRHVNNILSSPSDPPKWITNPARALYRWIAAIVHHRNLHSRVSVIYTPSHTSSNTIPARANDLADRLASSHIKLLIRPPPAPLPTFFMDNFTLFSDHHSYIEADPLLYISTLLASKASSDLDFRPASTLLLPLHDPTPPPTYPYTRSSADFSIVLQLYARSSQLDTTYLRAQRHLSSETSSLCSYGCAELETPHHLFATCPYTGPFRAHATSCLLSKITSLSQRQLYNLSETQRTAIANISALLFEDSDIWPLQKTRYYLGVMPDMDDLVPSISSNHRARRAIVQAWHTASIYLAGRIWGDYRRRIRPSQSTASSRNRTITLPQFLSHLQ</sequence>
<protein>
    <recommendedName>
        <fullName evidence="3">RNase H type-1 domain-containing protein</fullName>
    </recommendedName>
</protein>
<dbReference type="Proteomes" id="UP001465976">
    <property type="component" value="Unassembled WGS sequence"/>
</dbReference>
<organism evidence="1 2">
    <name type="scientific">Marasmius crinis-equi</name>
    <dbReference type="NCBI Taxonomy" id="585013"/>
    <lineage>
        <taxon>Eukaryota</taxon>
        <taxon>Fungi</taxon>
        <taxon>Dikarya</taxon>
        <taxon>Basidiomycota</taxon>
        <taxon>Agaricomycotina</taxon>
        <taxon>Agaricomycetes</taxon>
        <taxon>Agaricomycetidae</taxon>
        <taxon>Agaricales</taxon>
        <taxon>Marasmiineae</taxon>
        <taxon>Marasmiaceae</taxon>
        <taxon>Marasmius</taxon>
    </lineage>
</organism>
<dbReference type="InterPro" id="IPR036397">
    <property type="entry name" value="RNaseH_sf"/>
</dbReference>
<accession>A0ABR3F8J6</accession>
<dbReference type="EMBL" id="JBAHYK010000748">
    <property type="protein sequence ID" value="KAL0571565.1"/>
    <property type="molecule type" value="Genomic_DNA"/>
</dbReference>
<evidence type="ECO:0000313" key="1">
    <source>
        <dbReference type="EMBL" id="KAL0571565.1"/>
    </source>
</evidence>
<reference evidence="1 2" key="1">
    <citation type="submission" date="2024-02" db="EMBL/GenBank/DDBJ databases">
        <title>A draft genome for the cacao thread blight pathogen Marasmius crinis-equi.</title>
        <authorList>
            <person name="Cohen S.P."/>
            <person name="Baruah I.K."/>
            <person name="Amoako-Attah I."/>
            <person name="Bukari Y."/>
            <person name="Meinhardt L.W."/>
            <person name="Bailey B.A."/>
        </authorList>
    </citation>
    <scope>NUCLEOTIDE SEQUENCE [LARGE SCALE GENOMIC DNA]</scope>
    <source>
        <strain evidence="1 2">GH-76</strain>
    </source>
</reference>
<name>A0ABR3F8J6_9AGAR</name>
<keyword evidence="2" id="KW-1185">Reference proteome</keyword>
<dbReference type="InterPro" id="IPR012337">
    <property type="entry name" value="RNaseH-like_sf"/>
</dbReference>
<dbReference type="SUPFAM" id="SSF53098">
    <property type="entry name" value="Ribonuclease H-like"/>
    <property type="match status" value="1"/>
</dbReference>
<gene>
    <name evidence="1" type="ORF">V5O48_010397</name>
</gene>
<evidence type="ECO:0008006" key="3">
    <source>
        <dbReference type="Google" id="ProtNLM"/>
    </source>
</evidence>
<proteinExistence type="predicted"/>
<evidence type="ECO:0000313" key="2">
    <source>
        <dbReference type="Proteomes" id="UP001465976"/>
    </source>
</evidence>
<dbReference type="Gene3D" id="3.30.420.10">
    <property type="entry name" value="Ribonuclease H-like superfamily/Ribonuclease H"/>
    <property type="match status" value="1"/>
</dbReference>
<comment type="caution">
    <text evidence="1">The sequence shown here is derived from an EMBL/GenBank/DDBJ whole genome shotgun (WGS) entry which is preliminary data.</text>
</comment>